<dbReference type="RefSeq" id="WP_111198024.1">
    <property type="nucleotide sequence ID" value="NZ_QKVK01000003.1"/>
</dbReference>
<comment type="caution">
    <text evidence="2">The sequence shown here is derived from an EMBL/GenBank/DDBJ whole genome shotgun (WGS) entry which is preliminary data.</text>
</comment>
<dbReference type="Proteomes" id="UP000248795">
    <property type="component" value="Unassembled WGS sequence"/>
</dbReference>
<dbReference type="InterPro" id="IPR016032">
    <property type="entry name" value="Sig_transdc_resp-reg_C-effctor"/>
</dbReference>
<dbReference type="GO" id="GO:0003677">
    <property type="term" value="F:DNA binding"/>
    <property type="evidence" value="ECO:0007669"/>
    <property type="project" value="InterPro"/>
</dbReference>
<proteinExistence type="predicted"/>
<sequence>MNLPLETPVRLGRSRTASGTINVVPELRSYRYDPKPCRLSAMQMLVLQLVCCGLADKEIAYLLGVCSATVKAHMSRAIREMGLYRRHQLVRYVFENGLFDPEAAQAEILRRRKAA</sequence>
<reference evidence="3" key="1">
    <citation type="submission" date="2018-06" db="EMBL/GenBank/DDBJ databases">
        <title>Aestuariibacter litoralis strain KCTC 52945T.</title>
        <authorList>
            <person name="Li X."/>
            <person name="Salam N."/>
            <person name="Li J.-L."/>
            <person name="Chen Y.-M."/>
            <person name="Yang Z.-W."/>
            <person name="Zhang L.-Y."/>
            <person name="Han M.-X."/>
            <person name="Xiao M."/>
            <person name="Li W.-J."/>
        </authorList>
    </citation>
    <scope>NUCLEOTIDE SEQUENCE [LARGE SCALE GENOMIC DNA]</scope>
    <source>
        <strain evidence="3">KCTC 52945</strain>
    </source>
</reference>
<accession>A0A2W2AY57</accession>
<dbReference type="Pfam" id="PF00196">
    <property type="entry name" value="GerE"/>
    <property type="match status" value="1"/>
</dbReference>
<feature type="domain" description="HTH luxR-type" evidence="1">
    <location>
        <begin position="32"/>
        <end position="97"/>
    </location>
</feature>
<dbReference type="GO" id="GO:0006355">
    <property type="term" value="P:regulation of DNA-templated transcription"/>
    <property type="evidence" value="ECO:0007669"/>
    <property type="project" value="InterPro"/>
</dbReference>
<keyword evidence="3" id="KW-1185">Reference proteome</keyword>
<dbReference type="CDD" id="cd06170">
    <property type="entry name" value="LuxR_C_like"/>
    <property type="match status" value="1"/>
</dbReference>
<dbReference type="Gene3D" id="1.10.10.10">
    <property type="entry name" value="Winged helix-like DNA-binding domain superfamily/Winged helix DNA-binding domain"/>
    <property type="match status" value="1"/>
</dbReference>
<evidence type="ECO:0000313" key="2">
    <source>
        <dbReference type="EMBL" id="PZF77520.1"/>
    </source>
</evidence>
<gene>
    <name evidence="2" type="ORF">DK847_09415</name>
</gene>
<dbReference type="PROSITE" id="PS50043">
    <property type="entry name" value="HTH_LUXR_2"/>
    <property type="match status" value="1"/>
</dbReference>
<dbReference type="AlphaFoldDB" id="A0A2W2AY57"/>
<organism evidence="2 3">
    <name type="scientific">Aestuariivirga litoralis</name>
    <dbReference type="NCBI Taxonomy" id="2650924"/>
    <lineage>
        <taxon>Bacteria</taxon>
        <taxon>Pseudomonadati</taxon>
        <taxon>Pseudomonadota</taxon>
        <taxon>Alphaproteobacteria</taxon>
        <taxon>Hyphomicrobiales</taxon>
        <taxon>Aestuariivirgaceae</taxon>
        <taxon>Aestuariivirga</taxon>
    </lineage>
</organism>
<dbReference type="InterPro" id="IPR000792">
    <property type="entry name" value="Tscrpt_reg_LuxR_C"/>
</dbReference>
<dbReference type="SMART" id="SM00421">
    <property type="entry name" value="HTH_LUXR"/>
    <property type="match status" value="1"/>
</dbReference>
<evidence type="ECO:0000259" key="1">
    <source>
        <dbReference type="PROSITE" id="PS50043"/>
    </source>
</evidence>
<name>A0A2W2AY57_9HYPH</name>
<dbReference type="EMBL" id="QKVK01000003">
    <property type="protein sequence ID" value="PZF77520.1"/>
    <property type="molecule type" value="Genomic_DNA"/>
</dbReference>
<dbReference type="SUPFAM" id="SSF46894">
    <property type="entry name" value="C-terminal effector domain of the bipartite response regulators"/>
    <property type="match status" value="1"/>
</dbReference>
<protein>
    <recommendedName>
        <fullName evidence="1">HTH luxR-type domain-containing protein</fullName>
    </recommendedName>
</protein>
<dbReference type="InterPro" id="IPR036388">
    <property type="entry name" value="WH-like_DNA-bd_sf"/>
</dbReference>
<dbReference type="PRINTS" id="PR00038">
    <property type="entry name" value="HTHLUXR"/>
</dbReference>
<evidence type="ECO:0000313" key="3">
    <source>
        <dbReference type="Proteomes" id="UP000248795"/>
    </source>
</evidence>